<dbReference type="SMR" id="A0A0H2QKI2"/>
<evidence type="ECO:0000256" key="1">
    <source>
        <dbReference type="SAM" id="Coils"/>
    </source>
</evidence>
<dbReference type="Proteomes" id="UP001255696">
    <property type="component" value="Unassembled WGS sequence"/>
</dbReference>
<dbReference type="AlphaFoldDB" id="A0A0H2QKI2"/>
<dbReference type="Proteomes" id="UP001290582">
    <property type="component" value="Unassembled WGS sequence"/>
</dbReference>
<name>A0A0H2QKI2_9ENTE</name>
<dbReference type="GeneID" id="60871665"/>
<evidence type="ECO:0000313" key="2">
    <source>
        <dbReference type="EMBL" id="MDT2797809.1"/>
    </source>
</evidence>
<dbReference type="RefSeq" id="WP_016252161.1">
    <property type="nucleotide sequence ID" value="NZ_AP035890.1"/>
</dbReference>
<organism evidence="4 7">
    <name type="scientific">Enterococcus cecorum</name>
    <dbReference type="NCBI Taxonomy" id="44008"/>
    <lineage>
        <taxon>Bacteria</taxon>
        <taxon>Bacillati</taxon>
        <taxon>Bacillota</taxon>
        <taxon>Bacilli</taxon>
        <taxon>Lactobacillales</taxon>
        <taxon>Enterococcaceae</taxon>
        <taxon>Enterococcus</taxon>
    </lineage>
</organism>
<proteinExistence type="predicted"/>
<dbReference type="Proteomes" id="UP000196074">
    <property type="component" value="Unassembled WGS sequence"/>
</dbReference>
<keyword evidence="1" id="KW-0175">Coiled coil</keyword>
<feature type="coiled-coil region" evidence="1">
    <location>
        <begin position="50"/>
        <end position="77"/>
    </location>
</feature>
<dbReference type="Proteomes" id="UP000588071">
    <property type="component" value="Unassembled WGS sequence"/>
</dbReference>
<evidence type="ECO:0000313" key="6">
    <source>
        <dbReference type="Proteomes" id="UP000196074"/>
    </source>
</evidence>
<reference evidence="3" key="5">
    <citation type="submission" date="2023-12" db="EMBL/GenBank/DDBJ databases">
        <title>Molecular genomic analyses of Enterococcus cecorum from sepsis oubreaks in broilers.</title>
        <authorList>
            <person name="Rhoads D."/>
            <person name="Alrubaye A."/>
        </authorList>
    </citation>
    <scope>NUCLEOTIDE SEQUENCE</scope>
    <source>
        <strain evidence="3">1755</strain>
    </source>
</reference>
<sequence length="322" mass="38113">MTKDSKLEVQEKEVMHFSESSITREDFDYTAVNEEMNIQTVYDETKQKDHQKILSLIQAAEDELADLKLRRVIMEANFEKLLSLFHHHVLDEYKISALAKQILIEYISYELLRPLSAIDLQKGDSFNRWYTKHFQVIHRLDEQNRLIFEFQLNVLNPSMNAAFIPLLAFDLLSKEVEIFDHHMASLIRLWYEDHILSRNQLALFNHDLNQLLLYAKKLGFTVEQSLLDNAYELIVNFTSQRKVSELIIDRIFIKLMSVKEYDFELVEQQAFEILLDHQQKVKFYLDENQFAQITIDSAQQRRSILDFLTSYPFLVPLLIGSE</sequence>
<evidence type="ECO:0000313" key="3">
    <source>
        <dbReference type="EMBL" id="MDZ5597193.1"/>
    </source>
</evidence>
<protein>
    <submittedName>
        <fullName evidence="4">Uncharacterized protein</fullName>
    </submittedName>
</protein>
<dbReference type="EMBL" id="JABAFV010000001">
    <property type="protein sequence ID" value="NME48778.1"/>
    <property type="molecule type" value="Genomic_DNA"/>
</dbReference>
<dbReference type="EMBL" id="JAXOGL010000003">
    <property type="protein sequence ID" value="MDZ5597193.1"/>
    <property type="molecule type" value="Genomic_DNA"/>
</dbReference>
<dbReference type="EMBL" id="JARQBI010000044">
    <property type="protein sequence ID" value="MDT2797809.1"/>
    <property type="molecule type" value="Genomic_DNA"/>
</dbReference>
<reference evidence="4 7" key="3">
    <citation type="submission" date="2020-04" db="EMBL/GenBank/DDBJ databases">
        <authorList>
            <person name="Hitch T.C.A."/>
            <person name="Wylensek D."/>
            <person name="Clavel T."/>
        </authorList>
    </citation>
    <scope>NUCLEOTIDE SEQUENCE [LARGE SCALE GENOMIC DNA]</scope>
    <source>
        <strain evidence="4 7">WCA-380-WT-3C</strain>
    </source>
</reference>
<comment type="caution">
    <text evidence="4">The sequence shown here is derived from an EMBL/GenBank/DDBJ whole genome shotgun (WGS) entry which is preliminary data.</text>
</comment>
<reference evidence="2" key="4">
    <citation type="submission" date="2023-03" db="EMBL/GenBank/DDBJ databases">
        <authorList>
            <person name="Shen W."/>
            <person name="Cai J."/>
        </authorList>
    </citation>
    <scope>NUCLEOTIDE SEQUENCE</scope>
    <source>
        <strain evidence="2">B245-2</strain>
    </source>
</reference>
<evidence type="ECO:0000313" key="5">
    <source>
        <dbReference type="EMBL" id="OUQ11864.1"/>
    </source>
</evidence>
<evidence type="ECO:0000313" key="4">
    <source>
        <dbReference type="EMBL" id="NME48778.1"/>
    </source>
</evidence>
<accession>A0A0H2QKI2</accession>
<dbReference type="EMBL" id="NFLC01000001">
    <property type="protein sequence ID" value="OUQ11864.1"/>
    <property type="molecule type" value="Genomic_DNA"/>
</dbReference>
<reference evidence="5" key="2">
    <citation type="journal article" date="2018" name="BMC Genomics">
        <title>Whole genome sequencing and function prediction of 133 gut anaerobes isolated from chicken caecum in pure cultures.</title>
        <authorList>
            <person name="Medvecky M."/>
            <person name="Cejkova D."/>
            <person name="Polansky O."/>
            <person name="Karasova D."/>
            <person name="Kubasova T."/>
            <person name="Cizek A."/>
            <person name="Rychlik I."/>
        </authorList>
    </citation>
    <scope>NUCLEOTIDE SEQUENCE</scope>
    <source>
        <strain evidence="5">An144</strain>
    </source>
</reference>
<gene>
    <name evidence="5" type="ORF">B5E88_00580</name>
    <name evidence="4" type="ORF">HF857_00625</name>
    <name evidence="2" type="ORF">P7H47_11225</name>
    <name evidence="3" type="ORF">U1294_02995</name>
</gene>
<evidence type="ECO:0000313" key="7">
    <source>
        <dbReference type="Proteomes" id="UP000588071"/>
    </source>
</evidence>
<reference evidence="6" key="1">
    <citation type="submission" date="2017-04" db="EMBL/GenBank/DDBJ databases">
        <title>Function of individual gut microbiota members based on whole genome sequencing of pure cultures obtained from chicken caecum.</title>
        <authorList>
            <person name="Medvecky M."/>
            <person name="Cejkova D."/>
            <person name="Polansky O."/>
            <person name="Karasova D."/>
            <person name="Kubasova T."/>
            <person name="Cizek A."/>
            <person name="Rychlik I."/>
        </authorList>
    </citation>
    <scope>NUCLEOTIDE SEQUENCE [LARGE SCALE GENOMIC DNA]</scope>
    <source>
        <strain evidence="6">An144</strain>
    </source>
</reference>